<evidence type="ECO:0000256" key="2">
    <source>
        <dbReference type="ARBA" id="ARBA00010790"/>
    </source>
</evidence>
<dbReference type="InterPro" id="IPR000172">
    <property type="entry name" value="GMC_OxRdtase_N"/>
</dbReference>
<feature type="domain" description="Glucose-methanol-choline oxidoreductase N-terminal" evidence="6">
    <location>
        <begin position="91"/>
        <end position="105"/>
    </location>
</feature>
<dbReference type="Gene3D" id="3.30.560.10">
    <property type="entry name" value="Glucose Oxidase, domain 3"/>
    <property type="match status" value="1"/>
</dbReference>
<dbReference type="GO" id="GO:0050660">
    <property type="term" value="F:flavin adenine dinucleotide binding"/>
    <property type="evidence" value="ECO:0007669"/>
    <property type="project" value="InterPro"/>
</dbReference>
<dbReference type="InterPro" id="IPR036188">
    <property type="entry name" value="FAD/NAD-bd_sf"/>
</dbReference>
<dbReference type="Gene3D" id="4.10.450.10">
    <property type="entry name" value="Glucose Oxidase, domain 2"/>
    <property type="match status" value="1"/>
</dbReference>
<comment type="caution">
    <text evidence="7">The sequence shown here is derived from an EMBL/GenBank/DDBJ whole genome shotgun (WGS) entry which is preliminary data.</text>
</comment>
<dbReference type="OrthoDB" id="269227at2759"/>
<evidence type="ECO:0000313" key="7">
    <source>
        <dbReference type="EMBL" id="ROV87149.1"/>
    </source>
</evidence>
<dbReference type="PROSITE" id="PS00624">
    <property type="entry name" value="GMC_OXRED_2"/>
    <property type="match status" value="1"/>
</dbReference>
<dbReference type="PANTHER" id="PTHR11552">
    <property type="entry name" value="GLUCOSE-METHANOL-CHOLINE GMC OXIDOREDUCTASE"/>
    <property type="match status" value="1"/>
</dbReference>
<dbReference type="Gene3D" id="3.50.50.60">
    <property type="entry name" value="FAD/NAD(P)-binding domain"/>
    <property type="match status" value="1"/>
</dbReference>
<accession>A0A423V8K2</accession>
<evidence type="ECO:0000256" key="3">
    <source>
        <dbReference type="ARBA" id="ARBA00022630"/>
    </source>
</evidence>
<reference evidence="7 8" key="1">
    <citation type="submission" date="2015-09" db="EMBL/GenBank/DDBJ databases">
        <title>Host preference determinants of Valsa canker pathogens revealed by comparative genomics.</title>
        <authorList>
            <person name="Yin Z."/>
            <person name="Huang L."/>
        </authorList>
    </citation>
    <scope>NUCLEOTIDE SEQUENCE [LARGE SCALE GENOMIC DNA]</scope>
    <source>
        <strain evidence="7 8">YSFL</strain>
    </source>
</reference>
<dbReference type="Pfam" id="PF00732">
    <property type="entry name" value="GMC_oxred_N"/>
    <property type="match status" value="1"/>
</dbReference>
<keyword evidence="3" id="KW-0285">Flavoprotein</keyword>
<evidence type="ECO:0000256" key="4">
    <source>
        <dbReference type="ARBA" id="ARBA00022827"/>
    </source>
</evidence>
<proteinExistence type="inferred from homology"/>
<dbReference type="STRING" id="252740.A0A423V8K2"/>
<evidence type="ECO:0000256" key="1">
    <source>
        <dbReference type="ARBA" id="ARBA00001974"/>
    </source>
</evidence>
<keyword evidence="5" id="KW-0560">Oxidoreductase</keyword>
<gene>
    <name evidence="7" type="ORF">VSDG_09977</name>
</gene>
<dbReference type="AlphaFoldDB" id="A0A423V8K2"/>
<sequence length="169" mass="18326">MTGDPFLGGSDGAFSCLASIDPVTRERSYSTTAYYNPIKDRDNLHVVTGAAVEKILFQKEGGSTKATGHQYLHDGETKVVTASKEVILTAGALQSPKILELSGIGDAELLDTHGIEAVQDLPAVGENLQDHVICYTGFKARDDLDTLDSLIRQEPEIRDKWINDTHNAV</sequence>
<evidence type="ECO:0000256" key="5">
    <source>
        <dbReference type="ARBA" id="ARBA00023002"/>
    </source>
</evidence>
<keyword evidence="4" id="KW-0274">FAD</keyword>
<comment type="similarity">
    <text evidence="2">Belongs to the GMC oxidoreductase family.</text>
</comment>
<comment type="cofactor">
    <cofactor evidence="1">
        <name>FAD</name>
        <dbReference type="ChEBI" id="CHEBI:57692"/>
    </cofactor>
</comment>
<keyword evidence="8" id="KW-1185">Reference proteome</keyword>
<dbReference type="EMBL" id="LJZO01000091">
    <property type="protein sequence ID" value="ROV87149.1"/>
    <property type="molecule type" value="Genomic_DNA"/>
</dbReference>
<dbReference type="InterPro" id="IPR012132">
    <property type="entry name" value="GMC_OxRdtase"/>
</dbReference>
<dbReference type="Proteomes" id="UP000284375">
    <property type="component" value="Unassembled WGS sequence"/>
</dbReference>
<organism evidence="7 8">
    <name type="scientific">Cytospora chrysosperma</name>
    <name type="common">Cytospora canker fungus</name>
    <name type="synonym">Sphaeria chrysosperma</name>
    <dbReference type="NCBI Taxonomy" id="252740"/>
    <lineage>
        <taxon>Eukaryota</taxon>
        <taxon>Fungi</taxon>
        <taxon>Dikarya</taxon>
        <taxon>Ascomycota</taxon>
        <taxon>Pezizomycotina</taxon>
        <taxon>Sordariomycetes</taxon>
        <taxon>Sordariomycetidae</taxon>
        <taxon>Diaporthales</taxon>
        <taxon>Cytosporaceae</taxon>
        <taxon>Cytospora</taxon>
    </lineage>
</organism>
<dbReference type="InterPro" id="IPR027424">
    <property type="entry name" value="Glucose_Oxidase_domain_2"/>
</dbReference>
<name>A0A423V8K2_CYTCH</name>
<protein>
    <recommendedName>
        <fullName evidence="6">Glucose-methanol-choline oxidoreductase N-terminal domain-containing protein</fullName>
    </recommendedName>
</protein>
<dbReference type="SUPFAM" id="SSF51905">
    <property type="entry name" value="FAD/NAD(P)-binding domain"/>
    <property type="match status" value="1"/>
</dbReference>
<evidence type="ECO:0000259" key="6">
    <source>
        <dbReference type="PROSITE" id="PS00624"/>
    </source>
</evidence>
<dbReference type="GO" id="GO:0016614">
    <property type="term" value="F:oxidoreductase activity, acting on CH-OH group of donors"/>
    <property type="evidence" value="ECO:0007669"/>
    <property type="project" value="InterPro"/>
</dbReference>
<evidence type="ECO:0000313" key="8">
    <source>
        <dbReference type="Proteomes" id="UP000284375"/>
    </source>
</evidence>
<dbReference type="PANTHER" id="PTHR11552:SF201">
    <property type="entry name" value="GLUCOSE-METHANOL-CHOLINE OXIDOREDUCTASE N-TERMINAL DOMAIN-CONTAINING PROTEIN"/>
    <property type="match status" value="1"/>
</dbReference>